<protein>
    <submittedName>
        <fullName evidence="2">Uncharacterized protein</fullName>
    </submittedName>
</protein>
<dbReference type="EMBL" id="KQ416771">
    <property type="protein sequence ID" value="KOF95289.1"/>
    <property type="molecule type" value="Genomic_DNA"/>
</dbReference>
<keyword evidence="1" id="KW-0472">Membrane</keyword>
<sequence length="147" mass="17972">MCQTICSSQKKKINRDVARSDHRMLNFIEMKVTVNNDDICYTRCTERQTSLNFYYFKSHLFKVQWYLALGLLFVYICVCVYVCKHIHIHTHKYFEYYRSAAFQCKKKKKLNNQHFKRELVFGHLTFLWFSALLVKNHHHQYQRTINF</sequence>
<proteinExistence type="predicted"/>
<evidence type="ECO:0000313" key="2">
    <source>
        <dbReference type="EMBL" id="KOF95289.1"/>
    </source>
</evidence>
<dbReference type="AlphaFoldDB" id="A0A0L8I1J4"/>
<reference evidence="2" key="1">
    <citation type="submission" date="2015-07" db="EMBL/GenBank/DDBJ databases">
        <title>MeaNS - Measles Nucleotide Surveillance Program.</title>
        <authorList>
            <person name="Tran T."/>
            <person name="Druce J."/>
        </authorList>
    </citation>
    <scope>NUCLEOTIDE SEQUENCE</scope>
    <source>
        <strain evidence="2">UCB-OBI-ISO-001</strain>
        <tissue evidence="2">Gonad</tissue>
    </source>
</reference>
<name>A0A0L8I1J4_OCTBM</name>
<feature type="transmembrane region" description="Helical" evidence="1">
    <location>
        <begin position="63"/>
        <end position="83"/>
    </location>
</feature>
<feature type="transmembrane region" description="Helical" evidence="1">
    <location>
        <begin position="115"/>
        <end position="134"/>
    </location>
</feature>
<keyword evidence="1" id="KW-1133">Transmembrane helix</keyword>
<organism evidence="2">
    <name type="scientific">Octopus bimaculoides</name>
    <name type="common">California two-spotted octopus</name>
    <dbReference type="NCBI Taxonomy" id="37653"/>
    <lineage>
        <taxon>Eukaryota</taxon>
        <taxon>Metazoa</taxon>
        <taxon>Spiralia</taxon>
        <taxon>Lophotrochozoa</taxon>
        <taxon>Mollusca</taxon>
        <taxon>Cephalopoda</taxon>
        <taxon>Coleoidea</taxon>
        <taxon>Octopodiformes</taxon>
        <taxon>Octopoda</taxon>
        <taxon>Incirrata</taxon>
        <taxon>Octopodidae</taxon>
        <taxon>Octopus</taxon>
    </lineage>
</organism>
<keyword evidence="1" id="KW-0812">Transmembrane</keyword>
<evidence type="ECO:0000256" key="1">
    <source>
        <dbReference type="SAM" id="Phobius"/>
    </source>
</evidence>
<accession>A0A0L8I1J4</accession>
<gene>
    <name evidence="2" type="ORF">OCBIM_22038911mg</name>
</gene>